<keyword evidence="3" id="KW-1185">Reference proteome</keyword>
<evidence type="ECO:0000256" key="1">
    <source>
        <dbReference type="SAM" id="SignalP"/>
    </source>
</evidence>
<evidence type="ECO:0000313" key="3">
    <source>
        <dbReference type="Proteomes" id="UP001651880"/>
    </source>
</evidence>
<dbReference type="PROSITE" id="PS51257">
    <property type="entry name" value="PROKAR_LIPOPROTEIN"/>
    <property type="match status" value="1"/>
</dbReference>
<evidence type="ECO:0000313" key="2">
    <source>
        <dbReference type="EMBL" id="MCQ1528785.1"/>
    </source>
</evidence>
<feature type="signal peptide" evidence="1">
    <location>
        <begin position="1"/>
        <end position="27"/>
    </location>
</feature>
<dbReference type="EMBL" id="JAJEKE010000002">
    <property type="protein sequence ID" value="MCQ1528785.1"/>
    <property type="molecule type" value="Genomic_DNA"/>
</dbReference>
<dbReference type="Proteomes" id="UP001651880">
    <property type="component" value="Unassembled WGS sequence"/>
</dbReference>
<comment type="caution">
    <text evidence="2">The sequence shown here is derived from an EMBL/GenBank/DDBJ whole genome shotgun (WGS) entry which is preliminary data.</text>
</comment>
<reference evidence="2 3" key="1">
    <citation type="submission" date="2021-10" db="EMBL/GenBank/DDBJ databases">
        <title>Lutispora strain m25 sp. nov., a thermophilic, non-spore-forming bacterium isolated from a lab-scale methanogenic bioreactor digesting anaerobic sludge.</title>
        <authorList>
            <person name="El Houari A."/>
            <person name="Mcdonald J."/>
        </authorList>
    </citation>
    <scope>NUCLEOTIDE SEQUENCE [LARGE SCALE GENOMIC DNA]</scope>
    <source>
        <strain evidence="3">m25</strain>
    </source>
</reference>
<keyword evidence="1" id="KW-0732">Signal</keyword>
<dbReference type="RefSeq" id="WP_255226302.1">
    <property type="nucleotide sequence ID" value="NZ_JAJEKE010000002.1"/>
</dbReference>
<sequence length="238" mass="26645">MNSKFKKLVLIMLIGVMLFSCFNVSYADTKNNKLPKPIGKMVLVQNGVPREITFDELKRIYPMNVISKHIHANDGIGFKNSIIENTPISPMSITFYKYIEIEGEDDLNYDMAKPVTPWINGSRNGARISYGQSESYTSTFSVGLTSSKINAILQEIGASYAKSASSSASFGMEFDIAPYETARVIFAPTTRETEGILQTWQQLEDELNPRLISEEPSSGIVVRKVGKFADGLYYLEYM</sequence>
<organism evidence="2 3">
    <name type="scientific">Lutispora saccharofermentans</name>
    <dbReference type="NCBI Taxonomy" id="3024236"/>
    <lineage>
        <taxon>Bacteria</taxon>
        <taxon>Bacillati</taxon>
        <taxon>Bacillota</taxon>
        <taxon>Clostridia</taxon>
        <taxon>Lutisporales</taxon>
        <taxon>Lutisporaceae</taxon>
        <taxon>Lutispora</taxon>
    </lineage>
</organism>
<name>A0ABT1NC26_9FIRM</name>
<proteinExistence type="predicted"/>
<gene>
    <name evidence="2" type="ORF">LJD61_04390</name>
</gene>
<feature type="chain" id="PRO_5047214882" evidence="1">
    <location>
        <begin position="28"/>
        <end position="238"/>
    </location>
</feature>
<accession>A0ABT1NC26</accession>
<protein>
    <submittedName>
        <fullName evidence="2">Uncharacterized protein</fullName>
    </submittedName>
</protein>